<dbReference type="AlphaFoldDB" id="A0A8S1DH16"/>
<evidence type="ECO:0000313" key="2">
    <source>
        <dbReference type="Proteomes" id="UP000494165"/>
    </source>
</evidence>
<keyword evidence="2" id="KW-1185">Reference proteome</keyword>
<comment type="caution">
    <text evidence="1">The sequence shown here is derived from an EMBL/GenBank/DDBJ whole genome shotgun (WGS) entry which is preliminary data.</text>
</comment>
<protein>
    <submittedName>
        <fullName evidence="1">Uncharacterized protein</fullName>
    </submittedName>
</protein>
<name>A0A8S1DH16_9INSE</name>
<reference evidence="1 2" key="1">
    <citation type="submission" date="2020-04" db="EMBL/GenBank/DDBJ databases">
        <authorList>
            <person name="Alioto T."/>
            <person name="Alioto T."/>
            <person name="Gomez Garrido J."/>
        </authorList>
    </citation>
    <scope>NUCLEOTIDE SEQUENCE [LARGE SCALE GENOMIC DNA]</scope>
</reference>
<accession>A0A8S1DH16</accession>
<proteinExistence type="predicted"/>
<evidence type="ECO:0000313" key="1">
    <source>
        <dbReference type="EMBL" id="CAB3377153.1"/>
    </source>
</evidence>
<sequence>MPLEKFIQYSGWGICGFCKLYKHCYSLLLLTPLPLCEGCIDNEPISDPGFCPGFFTYLQSLTPLCAITNDVVEKNGKICCLCNEAKGTVPVSNLEILQPTLDSYNDKMVKFEPGDFLCSNCSRIRGSKEAEEVPIMDVEPAAAVAEPNEGEIDFSLPVPQQPCLSSKNISRHFYKCHKFEDAYKCQNHNMCSIYFGTVEERKEHTKLYFEDYLRRPFQYIK</sequence>
<dbReference type="Proteomes" id="UP000494165">
    <property type="component" value="Unassembled WGS sequence"/>
</dbReference>
<dbReference type="EMBL" id="CADEPI010000140">
    <property type="protein sequence ID" value="CAB3377153.1"/>
    <property type="molecule type" value="Genomic_DNA"/>
</dbReference>
<organism evidence="1 2">
    <name type="scientific">Cloeon dipterum</name>
    <dbReference type="NCBI Taxonomy" id="197152"/>
    <lineage>
        <taxon>Eukaryota</taxon>
        <taxon>Metazoa</taxon>
        <taxon>Ecdysozoa</taxon>
        <taxon>Arthropoda</taxon>
        <taxon>Hexapoda</taxon>
        <taxon>Insecta</taxon>
        <taxon>Pterygota</taxon>
        <taxon>Palaeoptera</taxon>
        <taxon>Ephemeroptera</taxon>
        <taxon>Pisciforma</taxon>
        <taxon>Baetidae</taxon>
        <taxon>Cloeon</taxon>
    </lineage>
</organism>
<gene>
    <name evidence="1" type="ORF">CLODIP_2_CD12347</name>
</gene>